<dbReference type="EMBL" id="FUYG01000005">
    <property type="protein sequence ID" value="SKA95828.1"/>
    <property type="molecule type" value="Genomic_DNA"/>
</dbReference>
<reference evidence="3" key="1">
    <citation type="submission" date="2017-02" db="EMBL/GenBank/DDBJ databases">
        <authorList>
            <person name="Varghese N."/>
            <person name="Submissions S."/>
        </authorList>
    </citation>
    <scope>NUCLEOTIDE SEQUENCE [LARGE SCALE GENOMIC DNA]</scope>
    <source>
        <strain evidence="3">VKM Ac-2052</strain>
    </source>
</reference>
<name>A0A1T4Y2X5_9MICO</name>
<dbReference type="AlphaFoldDB" id="A0A1T4Y2X5"/>
<proteinExistence type="predicted"/>
<accession>A0A1T4Y2X5</accession>
<feature type="transmembrane region" description="Helical" evidence="1">
    <location>
        <begin position="54"/>
        <end position="78"/>
    </location>
</feature>
<evidence type="ECO:0000313" key="2">
    <source>
        <dbReference type="EMBL" id="SKA95828.1"/>
    </source>
</evidence>
<dbReference type="Proteomes" id="UP000189735">
    <property type="component" value="Unassembled WGS sequence"/>
</dbReference>
<gene>
    <name evidence="2" type="ORF">SAMN06295879_2095</name>
</gene>
<keyword evidence="1" id="KW-0812">Transmembrane</keyword>
<sequence length="235" mass="25856">MFAALLPGLRDIRVPLATGGLWLVALWALLFPVLPTRETSGDFGRALFDIGNSLGGATILACFSFVAYLFGTVAVAAWPGPRLDRRLQNPKSLSASTSQGVQNLIRKTTSKFGHSEDQVMHLGTLLDHEIARSYPPAALYRGVVREYVAEEAIVLSSDEGNGEIHASQLSKVIDAASGRAEKQLRESLPQIAVRLHAADRNLWNEYDRLSGRERVSALHRRPAWHSCFRGRWAGK</sequence>
<evidence type="ECO:0000256" key="1">
    <source>
        <dbReference type="SAM" id="Phobius"/>
    </source>
</evidence>
<keyword evidence="1" id="KW-1133">Transmembrane helix</keyword>
<organism evidence="2 3">
    <name type="scientific">Agreia bicolorata</name>
    <dbReference type="NCBI Taxonomy" id="110935"/>
    <lineage>
        <taxon>Bacteria</taxon>
        <taxon>Bacillati</taxon>
        <taxon>Actinomycetota</taxon>
        <taxon>Actinomycetes</taxon>
        <taxon>Micrococcales</taxon>
        <taxon>Microbacteriaceae</taxon>
        <taxon>Agreia</taxon>
    </lineage>
</organism>
<evidence type="ECO:0000313" key="3">
    <source>
        <dbReference type="Proteomes" id="UP000189735"/>
    </source>
</evidence>
<keyword evidence="1" id="KW-0472">Membrane</keyword>
<feature type="transmembrane region" description="Helical" evidence="1">
    <location>
        <begin position="12"/>
        <end position="34"/>
    </location>
</feature>
<protein>
    <submittedName>
        <fullName evidence="2">Uncharacterized protein</fullName>
    </submittedName>
</protein>